<dbReference type="InterPro" id="IPR043128">
    <property type="entry name" value="Rev_trsase/Diguanyl_cyclase"/>
</dbReference>
<reference evidence="4" key="1">
    <citation type="journal article" date="2019" name="Int. J. Syst. Evol. Microbiol.">
        <title>The Global Catalogue of Microorganisms (GCM) 10K type strain sequencing project: providing services to taxonomists for standard genome sequencing and annotation.</title>
        <authorList>
            <consortium name="The Broad Institute Genomics Platform"/>
            <consortium name="The Broad Institute Genome Sequencing Center for Infectious Disease"/>
            <person name="Wu L."/>
            <person name="Ma J."/>
        </authorList>
    </citation>
    <scope>NUCLEOTIDE SEQUENCE [LARGE SCALE GENOMIC DNA]</scope>
    <source>
        <strain evidence="4">XZYJT-10</strain>
    </source>
</reference>
<keyword evidence="3" id="KW-0548">Nucleotidyltransferase</keyword>
<dbReference type="InterPro" id="IPR029787">
    <property type="entry name" value="Nucleotide_cyclase"/>
</dbReference>
<dbReference type="Pfam" id="PF00990">
    <property type="entry name" value="GGDEF"/>
    <property type="match status" value="1"/>
</dbReference>
<keyword evidence="1" id="KW-1133">Transmembrane helix</keyword>
<dbReference type="InterPro" id="IPR000160">
    <property type="entry name" value="GGDEF_dom"/>
</dbReference>
<feature type="transmembrane region" description="Helical" evidence="1">
    <location>
        <begin position="106"/>
        <end position="127"/>
    </location>
</feature>
<dbReference type="GO" id="GO:0052621">
    <property type="term" value="F:diguanylate cyclase activity"/>
    <property type="evidence" value="ECO:0007669"/>
    <property type="project" value="UniProtKB-EC"/>
</dbReference>
<dbReference type="NCBIfam" id="TIGR00254">
    <property type="entry name" value="GGDEF"/>
    <property type="match status" value="1"/>
</dbReference>
<evidence type="ECO:0000259" key="2">
    <source>
        <dbReference type="PROSITE" id="PS50887"/>
    </source>
</evidence>
<dbReference type="CDD" id="cd01949">
    <property type="entry name" value="GGDEF"/>
    <property type="match status" value="1"/>
</dbReference>
<dbReference type="InterPro" id="IPR052163">
    <property type="entry name" value="DGC-Regulatory_Protein"/>
</dbReference>
<evidence type="ECO:0000313" key="4">
    <source>
        <dbReference type="Proteomes" id="UP001596548"/>
    </source>
</evidence>
<feature type="transmembrane region" description="Helical" evidence="1">
    <location>
        <begin position="139"/>
        <end position="158"/>
    </location>
</feature>
<name>A0ABW2HVV1_9ACTN</name>
<accession>A0ABW2HVV1</accession>
<dbReference type="PANTHER" id="PTHR46663:SF2">
    <property type="entry name" value="GGDEF DOMAIN-CONTAINING PROTEIN"/>
    <property type="match status" value="1"/>
</dbReference>
<feature type="transmembrane region" description="Helical" evidence="1">
    <location>
        <begin position="235"/>
        <end position="255"/>
    </location>
</feature>
<keyword evidence="1" id="KW-0472">Membrane</keyword>
<feature type="transmembrane region" description="Helical" evidence="1">
    <location>
        <begin position="276"/>
        <end position="294"/>
    </location>
</feature>
<evidence type="ECO:0000256" key="1">
    <source>
        <dbReference type="SAM" id="Phobius"/>
    </source>
</evidence>
<keyword evidence="3" id="KW-0808">Transferase</keyword>
<gene>
    <name evidence="3" type="ORF">ACFQS1_18240</name>
</gene>
<dbReference type="PANTHER" id="PTHR46663">
    <property type="entry name" value="DIGUANYLATE CYCLASE DGCT-RELATED"/>
    <property type="match status" value="1"/>
</dbReference>
<dbReference type="EMBL" id="JBHTBJ010000012">
    <property type="protein sequence ID" value="MFC7275936.1"/>
    <property type="molecule type" value="Genomic_DNA"/>
</dbReference>
<proteinExistence type="predicted"/>
<dbReference type="EC" id="2.7.7.65" evidence="3"/>
<dbReference type="PROSITE" id="PS50887">
    <property type="entry name" value="GGDEF"/>
    <property type="match status" value="1"/>
</dbReference>
<organism evidence="3 4">
    <name type="scientific">Paractinoplanes rhizophilus</name>
    <dbReference type="NCBI Taxonomy" id="1416877"/>
    <lineage>
        <taxon>Bacteria</taxon>
        <taxon>Bacillati</taxon>
        <taxon>Actinomycetota</taxon>
        <taxon>Actinomycetes</taxon>
        <taxon>Micromonosporales</taxon>
        <taxon>Micromonosporaceae</taxon>
        <taxon>Paractinoplanes</taxon>
    </lineage>
</organism>
<evidence type="ECO:0000313" key="3">
    <source>
        <dbReference type="EMBL" id="MFC7275936.1"/>
    </source>
</evidence>
<comment type="caution">
    <text evidence="3">The sequence shown here is derived from an EMBL/GenBank/DDBJ whole genome shotgun (WGS) entry which is preliminary data.</text>
</comment>
<sequence>MSRRLASRAVPATGIAVAVGLSGWFNLVGGGLRFQVISCWLAVTVFTCLLSYYAFWASRQMAPTNSQRRFWSAMAVAAAVFAIGDWAQLVTAIAGPLSVPALTGTGIARTAALVIGCAWLAAVLLTYPIPHRSARERLCYHLDLATVVTGAAAYGVYWTLATTADDRSPIAHDLATVLTGPVVVILTAFAMGRLYLSKVVPFSWHIGILGPIAAVVEAVARVVGPEWVAAGHPGINFTMTAGSHLLLMIAGWAQYRSAGAGSDRRRDEPRRRSFSLLPYLALWLTFALLVVTLVSKGFDLRVWIAVAGLAAITGVVVARQLVSFVANEELLAERDGLTARLREMAFTDSLTGLANRAQFLENLDAALHRRDGEVGVLLIDLDDFKPVNDTYGHAAGDTVLVETAERLRRTARPADMVARLGGDEFAILIEDAGLDDIATVADRVVRALGRPCELAGGAVATVRASVGGAVTTGANRDASTLLHTADEAMYTAKSSGKGSFRLAGAAA</sequence>
<keyword evidence="1" id="KW-0812">Transmembrane</keyword>
<feature type="transmembrane region" description="Helical" evidence="1">
    <location>
        <begin position="300"/>
        <end position="318"/>
    </location>
</feature>
<keyword evidence="4" id="KW-1185">Reference proteome</keyword>
<dbReference type="SUPFAM" id="SSF55073">
    <property type="entry name" value="Nucleotide cyclase"/>
    <property type="match status" value="1"/>
</dbReference>
<feature type="domain" description="GGDEF" evidence="2">
    <location>
        <begin position="372"/>
        <end position="505"/>
    </location>
</feature>
<dbReference type="Gene3D" id="3.30.70.270">
    <property type="match status" value="1"/>
</dbReference>
<dbReference type="Proteomes" id="UP001596548">
    <property type="component" value="Unassembled WGS sequence"/>
</dbReference>
<dbReference type="RefSeq" id="WP_378969629.1">
    <property type="nucleotide sequence ID" value="NZ_JBHTBJ010000012.1"/>
</dbReference>
<feature type="transmembrane region" description="Helical" evidence="1">
    <location>
        <begin position="9"/>
        <end position="28"/>
    </location>
</feature>
<feature type="transmembrane region" description="Helical" evidence="1">
    <location>
        <begin position="70"/>
        <end position="94"/>
    </location>
</feature>
<feature type="transmembrane region" description="Helical" evidence="1">
    <location>
        <begin position="202"/>
        <end position="223"/>
    </location>
</feature>
<feature type="transmembrane region" description="Helical" evidence="1">
    <location>
        <begin position="34"/>
        <end position="58"/>
    </location>
</feature>
<protein>
    <submittedName>
        <fullName evidence="3">Diguanylate cyclase</fullName>
        <ecNumber evidence="3">2.7.7.65</ecNumber>
    </submittedName>
</protein>
<feature type="transmembrane region" description="Helical" evidence="1">
    <location>
        <begin position="170"/>
        <end position="190"/>
    </location>
</feature>
<dbReference type="SMART" id="SM00267">
    <property type="entry name" value="GGDEF"/>
    <property type="match status" value="1"/>
</dbReference>